<dbReference type="Proteomes" id="UP000321157">
    <property type="component" value="Unassembled WGS sequence"/>
</dbReference>
<dbReference type="AlphaFoldDB" id="A0A511V9X9"/>
<reference evidence="2 3" key="1">
    <citation type="submission" date="2019-07" db="EMBL/GenBank/DDBJ databases">
        <title>Whole genome shotgun sequence of Aneurinibacillus danicus NBRC 102444.</title>
        <authorList>
            <person name="Hosoyama A."/>
            <person name="Uohara A."/>
            <person name="Ohji S."/>
            <person name="Ichikawa N."/>
        </authorList>
    </citation>
    <scope>NUCLEOTIDE SEQUENCE [LARGE SCALE GENOMIC DNA]</scope>
    <source>
        <strain evidence="2 3">NBRC 102444</strain>
    </source>
</reference>
<evidence type="ECO:0000256" key="1">
    <source>
        <dbReference type="SAM" id="SignalP"/>
    </source>
</evidence>
<evidence type="ECO:0000313" key="2">
    <source>
        <dbReference type="EMBL" id="GEN35727.1"/>
    </source>
</evidence>
<keyword evidence="1" id="KW-0732">Signal</keyword>
<dbReference type="RefSeq" id="WP_146811243.1">
    <property type="nucleotide sequence ID" value="NZ_BJXX01000148.1"/>
</dbReference>
<sequence>MKKIKQLTSVILLVSSLSITTSGFAKSVDPVTTESNSAVIKALSDETISQNQIDQLLKEQKDFEKKQEVQKNEGNSKSAPISTQGIDFKILFSKFSNQEKTKTNCKADLYLYNIGTSSWDLVTGKIKVYTETKRGSGNYVLTGSIPVTESKIAPSLLGRLAKSVSVPHYGSRVFFKAELAGYDKGKLVGSLKDAYAYFD</sequence>
<feature type="chain" id="PRO_5039429006" description="DUF4352 domain-containing protein" evidence="1">
    <location>
        <begin position="26"/>
        <end position="199"/>
    </location>
</feature>
<gene>
    <name evidence="2" type="ORF">ADA01nite_31870</name>
</gene>
<protein>
    <recommendedName>
        <fullName evidence="4">DUF4352 domain-containing protein</fullName>
    </recommendedName>
</protein>
<feature type="signal peptide" evidence="1">
    <location>
        <begin position="1"/>
        <end position="25"/>
    </location>
</feature>
<name>A0A511V9X9_9BACL</name>
<evidence type="ECO:0008006" key="4">
    <source>
        <dbReference type="Google" id="ProtNLM"/>
    </source>
</evidence>
<proteinExistence type="predicted"/>
<accession>A0A511V9X9</accession>
<organism evidence="2 3">
    <name type="scientific">Aneurinibacillus danicus</name>
    <dbReference type="NCBI Taxonomy" id="267746"/>
    <lineage>
        <taxon>Bacteria</taxon>
        <taxon>Bacillati</taxon>
        <taxon>Bacillota</taxon>
        <taxon>Bacilli</taxon>
        <taxon>Bacillales</taxon>
        <taxon>Paenibacillaceae</taxon>
        <taxon>Aneurinibacillus group</taxon>
        <taxon>Aneurinibacillus</taxon>
    </lineage>
</organism>
<comment type="caution">
    <text evidence="2">The sequence shown here is derived from an EMBL/GenBank/DDBJ whole genome shotgun (WGS) entry which is preliminary data.</text>
</comment>
<keyword evidence="3" id="KW-1185">Reference proteome</keyword>
<evidence type="ECO:0000313" key="3">
    <source>
        <dbReference type="Proteomes" id="UP000321157"/>
    </source>
</evidence>
<dbReference type="EMBL" id="BJXX01000148">
    <property type="protein sequence ID" value="GEN35727.1"/>
    <property type="molecule type" value="Genomic_DNA"/>
</dbReference>